<dbReference type="InterPro" id="IPR050252">
    <property type="entry name" value="Beta/Gamma-Crystallin"/>
</dbReference>
<dbReference type="CDD" id="cd20230">
    <property type="entry name" value="PFM_EP37-like"/>
    <property type="match status" value="1"/>
</dbReference>
<feature type="domain" description="Beta/gamma crystallin 'Greek key'" evidence="4">
    <location>
        <begin position="165"/>
        <end position="205"/>
    </location>
</feature>
<sequence>MFMTPSAMELQVTLILSCLLFSTALALKCNLCIPSPSGSCENIVTDCPGQCGTLTVFRSVGGELWNMTSNLCVIDMQCTSESVNLKNLLIAMNMKCCSTDLCNNDTTPVLLNQTANGQKCYTCVGQNCNAECQGRHCNKTSEIVECVGNEDRCIDITAAPPSVMSKIIVYDGSNFQGLSKEFTSDVPNLKSLNFDNCISSLKVIGNPWVAYKDANFGGEPAVYEEGEYPSVYYNNISSLEMVTEDLDNPQITLYEDQNYKGQSLVLDCETSLLYGAFNDTVSSHKVQKGAWVLYQHKDRGGHKLVARVGRDMPKYDWFDNRFSHVRPLKAGRTIVKAEVQWDKKTEHVKSVMIDDFTGVNNGSEKQTFTTDMIREYSGSVTESFSFTNTTQISVGTRFDIMFLNAVAMNTLNISNTFSVEVGKSNTKTTSESVRVSLPTTIPPHTKLTVNVVRKEVAITVPVKLTITTGFTSKVEYGEYKCEKGNSIMAEYKEEKLQPKKVITEIF</sequence>
<dbReference type="Pfam" id="PF00021">
    <property type="entry name" value="UPAR_LY6"/>
    <property type="match status" value="1"/>
</dbReference>
<comment type="caution">
    <text evidence="5">The sequence shown here is derived from an EMBL/GenBank/DDBJ whole genome shotgun (WGS) entry which is preliminary data.</text>
</comment>
<reference evidence="5" key="1">
    <citation type="submission" date="2020-08" db="EMBL/GenBank/DDBJ databases">
        <title>Chromosome-level assembly of Southern catfish (Silurus meridionalis) provides insights into visual adaptation to the nocturnal and benthic lifestyles.</title>
        <authorList>
            <person name="Zhang Y."/>
            <person name="Wang D."/>
            <person name="Peng Z."/>
        </authorList>
    </citation>
    <scope>NUCLEOTIDE SEQUENCE</scope>
    <source>
        <strain evidence="5">SWU-2019-XX</strain>
        <tissue evidence="5">Muscle</tissue>
    </source>
</reference>
<evidence type="ECO:0000256" key="1">
    <source>
        <dbReference type="ARBA" id="ARBA00009646"/>
    </source>
</evidence>
<dbReference type="SUPFAM" id="SSF56973">
    <property type="entry name" value="Aerolisin/ETX pore-forming domain"/>
    <property type="match status" value="1"/>
</dbReference>
<comment type="similarity">
    <text evidence="1">Belongs to the beta/gamma-crystallin family.</text>
</comment>
<feature type="signal peptide" evidence="3">
    <location>
        <begin position="1"/>
        <end position="26"/>
    </location>
</feature>
<dbReference type="InterPro" id="IPR045860">
    <property type="entry name" value="Snake_toxin-like_sf"/>
</dbReference>
<keyword evidence="2" id="KW-0677">Repeat</keyword>
<keyword evidence="6" id="KW-1185">Reference proteome</keyword>
<gene>
    <name evidence="5" type="ORF">HF521_006406</name>
</gene>
<organism evidence="5 6">
    <name type="scientific">Silurus meridionalis</name>
    <name type="common">Southern catfish</name>
    <name type="synonym">Silurus soldatovi meridionalis</name>
    <dbReference type="NCBI Taxonomy" id="175797"/>
    <lineage>
        <taxon>Eukaryota</taxon>
        <taxon>Metazoa</taxon>
        <taxon>Chordata</taxon>
        <taxon>Craniata</taxon>
        <taxon>Vertebrata</taxon>
        <taxon>Euteleostomi</taxon>
        <taxon>Actinopterygii</taxon>
        <taxon>Neopterygii</taxon>
        <taxon>Teleostei</taxon>
        <taxon>Ostariophysi</taxon>
        <taxon>Siluriformes</taxon>
        <taxon>Siluridae</taxon>
        <taxon>Silurus</taxon>
    </lineage>
</organism>
<dbReference type="Gene3D" id="2.60.20.10">
    <property type="entry name" value="Crystallins"/>
    <property type="match status" value="2"/>
</dbReference>
<dbReference type="GO" id="GO:0007601">
    <property type="term" value="P:visual perception"/>
    <property type="evidence" value="ECO:0007669"/>
    <property type="project" value="TreeGrafter"/>
</dbReference>
<dbReference type="Proteomes" id="UP000606274">
    <property type="component" value="Unassembled WGS sequence"/>
</dbReference>
<evidence type="ECO:0000313" key="6">
    <source>
        <dbReference type="Proteomes" id="UP000606274"/>
    </source>
</evidence>
<name>A0A8T0AVV1_SILME</name>
<dbReference type="InterPro" id="IPR016054">
    <property type="entry name" value="LY6_UPA_recep-like"/>
</dbReference>
<evidence type="ECO:0000259" key="4">
    <source>
        <dbReference type="PROSITE" id="PS50915"/>
    </source>
</evidence>
<dbReference type="GO" id="GO:0005212">
    <property type="term" value="F:structural constituent of eye lens"/>
    <property type="evidence" value="ECO:0007669"/>
    <property type="project" value="TreeGrafter"/>
</dbReference>
<evidence type="ECO:0000256" key="3">
    <source>
        <dbReference type="SAM" id="SignalP"/>
    </source>
</evidence>
<dbReference type="PANTHER" id="PTHR11818">
    <property type="entry name" value="BETA/GAMMA CRYSTALLIN"/>
    <property type="match status" value="1"/>
</dbReference>
<dbReference type="InterPro" id="IPR011024">
    <property type="entry name" value="G_crystallin-like"/>
</dbReference>
<feature type="chain" id="PRO_5035740025" description="Beta/gamma crystallin 'Greek key' domain-containing protein" evidence="3">
    <location>
        <begin position="27"/>
        <end position="506"/>
    </location>
</feature>
<feature type="domain" description="Beta/gamma crystallin 'Greek key'" evidence="4">
    <location>
        <begin position="206"/>
        <end position="243"/>
    </location>
</feature>
<dbReference type="Gene3D" id="2.10.60.10">
    <property type="entry name" value="CD59"/>
    <property type="match status" value="1"/>
</dbReference>
<dbReference type="SMART" id="SM00247">
    <property type="entry name" value="XTALbg"/>
    <property type="match status" value="2"/>
</dbReference>
<keyword evidence="3" id="KW-0732">Signal</keyword>
<dbReference type="SUPFAM" id="SSF49695">
    <property type="entry name" value="gamma-Crystallin-like"/>
    <property type="match status" value="1"/>
</dbReference>
<feature type="domain" description="Beta/gamma crystallin 'Greek key'" evidence="4">
    <location>
        <begin position="249"/>
        <end position="288"/>
    </location>
</feature>
<dbReference type="AlphaFoldDB" id="A0A8T0AVV1"/>
<dbReference type="EMBL" id="JABFDY010000016">
    <property type="protein sequence ID" value="KAF7696312.1"/>
    <property type="molecule type" value="Genomic_DNA"/>
</dbReference>
<protein>
    <recommendedName>
        <fullName evidence="4">Beta/gamma crystallin 'Greek key' domain-containing protein</fullName>
    </recommendedName>
</protein>
<evidence type="ECO:0000256" key="2">
    <source>
        <dbReference type="ARBA" id="ARBA00022737"/>
    </source>
</evidence>
<dbReference type="SUPFAM" id="SSF57302">
    <property type="entry name" value="Snake toxin-like"/>
    <property type="match status" value="1"/>
</dbReference>
<accession>A0A8T0AVV1</accession>
<dbReference type="Pfam" id="PF00030">
    <property type="entry name" value="Crystall"/>
    <property type="match status" value="2"/>
</dbReference>
<dbReference type="GO" id="GO:0002088">
    <property type="term" value="P:lens development in camera-type eye"/>
    <property type="evidence" value="ECO:0007669"/>
    <property type="project" value="TreeGrafter"/>
</dbReference>
<dbReference type="Gene3D" id="2.170.15.10">
    <property type="entry name" value="Proaerolysin, chain A, domain 3"/>
    <property type="match status" value="1"/>
</dbReference>
<dbReference type="PROSITE" id="PS50915">
    <property type="entry name" value="CRYSTALLIN_BETA_GAMMA"/>
    <property type="match status" value="3"/>
</dbReference>
<dbReference type="InterPro" id="IPR001064">
    <property type="entry name" value="Beta/gamma_crystallin"/>
</dbReference>
<dbReference type="PANTHER" id="PTHR11818:SF103">
    <property type="entry name" value="BETA_GAMMA CRYSTALLIN 'GREEK KEY' DOMAIN-CONTAINING PROTEIN"/>
    <property type="match status" value="1"/>
</dbReference>
<evidence type="ECO:0000313" key="5">
    <source>
        <dbReference type="EMBL" id="KAF7696312.1"/>
    </source>
</evidence>
<proteinExistence type="inferred from homology"/>